<gene>
    <name evidence="5" type="ORF">BN860_02388g</name>
</gene>
<accession>A0A8J2TAH0</accession>
<evidence type="ECO:0000256" key="2">
    <source>
        <dbReference type="SAM" id="MobiDB-lite"/>
    </source>
</evidence>
<feature type="region of interest" description="Disordered" evidence="2">
    <location>
        <begin position="1"/>
        <end position="28"/>
    </location>
</feature>
<name>A0A8J2TAH0_ZYGB2</name>
<dbReference type="InterPro" id="IPR013929">
    <property type="entry name" value="RPAP1_C"/>
</dbReference>
<keyword evidence="6" id="KW-1185">Reference proteome</keyword>
<dbReference type="PANTHER" id="PTHR21483">
    <property type="entry name" value="RNA POLYMERASE II-ASSOCIATED PROTEIN 1"/>
    <property type="match status" value="1"/>
</dbReference>
<dbReference type="OrthoDB" id="348201at2759"/>
<organism evidence="5 6">
    <name type="scientific">Zygosaccharomyces bailii (strain CLIB 213 / ATCC 58445 / CBS 680 / BCRC 21525 / NBRC 1098 / NCYC 1416 / NRRL Y-2227)</name>
    <dbReference type="NCBI Taxonomy" id="1333698"/>
    <lineage>
        <taxon>Eukaryota</taxon>
        <taxon>Fungi</taxon>
        <taxon>Dikarya</taxon>
        <taxon>Ascomycota</taxon>
        <taxon>Saccharomycotina</taxon>
        <taxon>Saccharomycetes</taxon>
        <taxon>Saccharomycetales</taxon>
        <taxon>Saccharomycetaceae</taxon>
        <taxon>Zygosaccharomyces</taxon>
    </lineage>
</organism>
<dbReference type="Proteomes" id="UP000019375">
    <property type="component" value="Unassembled WGS sequence"/>
</dbReference>
<feature type="region of interest" description="Disordered" evidence="2">
    <location>
        <begin position="175"/>
        <end position="205"/>
    </location>
</feature>
<dbReference type="InterPro" id="IPR013930">
    <property type="entry name" value="RPAP1_N"/>
</dbReference>
<dbReference type="InterPro" id="IPR039913">
    <property type="entry name" value="RPAP1/Rba50"/>
</dbReference>
<feature type="region of interest" description="Disordered" evidence="2">
    <location>
        <begin position="42"/>
        <end position="102"/>
    </location>
</feature>
<dbReference type="PANTHER" id="PTHR21483:SF18">
    <property type="entry name" value="RNA POLYMERASE II-ASSOCIATED PROTEIN 1"/>
    <property type="match status" value="1"/>
</dbReference>
<proteinExistence type="inferred from homology"/>
<evidence type="ECO:0000313" key="6">
    <source>
        <dbReference type="Proteomes" id="UP000019375"/>
    </source>
</evidence>
<dbReference type="Pfam" id="PF08620">
    <property type="entry name" value="RPAP1_C"/>
    <property type="match status" value="1"/>
</dbReference>
<evidence type="ECO:0000256" key="1">
    <source>
        <dbReference type="ARBA" id="ARBA00009953"/>
    </source>
</evidence>
<dbReference type="EMBL" id="HG316467">
    <property type="protein sequence ID" value="CDF91841.1"/>
    <property type="molecule type" value="Genomic_DNA"/>
</dbReference>
<dbReference type="AlphaFoldDB" id="A0A8J2TAH0"/>
<dbReference type="Pfam" id="PF08621">
    <property type="entry name" value="RPAP1_N"/>
    <property type="match status" value="1"/>
</dbReference>
<feature type="domain" description="RPAP1 C-terminal" evidence="3">
    <location>
        <begin position="302"/>
        <end position="369"/>
    </location>
</feature>
<reference evidence="6" key="1">
    <citation type="journal article" date="2013" name="Genome Announc.">
        <title>Genome sequence of the food spoilage yeast Zygosaccharomyces bailii CLIB 213(T).</title>
        <authorList>
            <person name="Galeote V."/>
            <person name="Bigey F."/>
            <person name="Devillers H."/>
            <person name="Neuveglise C."/>
            <person name="Dequin S."/>
        </authorList>
    </citation>
    <scope>NUCLEOTIDE SEQUENCE [LARGE SCALE GENOMIC DNA]</scope>
    <source>
        <strain evidence="6">CLIB 213 / ATCC 58445 / CBS 680 / CCRC 21525 / NBRC 1098 / NCYC 1416 / NRRL Y-2227</strain>
    </source>
</reference>
<evidence type="ECO:0000259" key="3">
    <source>
        <dbReference type="Pfam" id="PF08620"/>
    </source>
</evidence>
<evidence type="ECO:0000313" key="5">
    <source>
        <dbReference type="EMBL" id="CDF91841.1"/>
    </source>
</evidence>
<feature type="compositionally biased region" description="Basic and acidic residues" evidence="2">
    <location>
        <begin position="52"/>
        <end position="80"/>
    </location>
</feature>
<sequence length="462" mass="51728">MDLLGDIVERDTGADSGDQDLQCSESGFPELYKPKQISSWKQRLRAKAAKRAGADSARKTDVSAAKRVDATHAAPQERRAAPASAAQSIHEENVHTLQAMSPEAIAKERQELLESLDPKLIQKLLRNIDSRAKDEGQPSLFAEIEGAPGTWVGGSAAIRDMPHLSDDQVDRALGIQNTDGSRDTDSSEGPENGQDQDQDQVQDQGPRLQHLDEDDVAPLDFQAAQSIDHMANQQLFQDVHFIKPEERAEEPEPTLSLDDPDFENKLHDKYFPDLPRDVEKLKWMRQLPETEPADTVIEDVSQCRFDFDGNLVPPTREIKSTTHSALHHHADDPQLAGYTIPELQRLSRSTFAAQRAIALQTLGRILFKLGKQSYYQLVPEVDSETYQEEGSVQAVTNKIYAMFWDLCKDCRIVDCLQDAADETKTRHLSVRNYALEALWLWKKGGGDFREAGRSTSLLHSNN</sequence>
<comment type="similarity">
    <text evidence="1">Belongs to the RPAP1 family.</text>
</comment>
<evidence type="ECO:0000259" key="4">
    <source>
        <dbReference type="Pfam" id="PF08621"/>
    </source>
</evidence>
<feature type="domain" description="RPAP1 N-terminal" evidence="4">
    <location>
        <begin position="87"/>
        <end position="130"/>
    </location>
</feature>
<protein>
    <submittedName>
        <fullName evidence="5">ZYBA0S14-02388g1_1</fullName>
    </submittedName>
</protein>
<dbReference type="GO" id="GO:0006366">
    <property type="term" value="P:transcription by RNA polymerase II"/>
    <property type="evidence" value="ECO:0007669"/>
    <property type="project" value="InterPro"/>
</dbReference>